<gene>
    <name evidence="1" type="ORF">EKO27_g2296</name>
</gene>
<name>A0A439DEJ3_9PEZI</name>
<reference evidence="1 2" key="1">
    <citation type="submission" date="2018-12" db="EMBL/GenBank/DDBJ databases">
        <title>Draft genome sequence of Xylaria grammica IHI A82.</title>
        <authorList>
            <person name="Buettner E."/>
            <person name="Kellner H."/>
        </authorList>
    </citation>
    <scope>NUCLEOTIDE SEQUENCE [LARGE SCALE GENOMIC DNA]</scope>
    <source>
        <strain evidence="1 2">IHI A82</strain>
    </source>
</reference>
<organism evidence="1 2">
    <name type="scientific">Xylaria grammica</name>
    <dbReference type="NCBI Taxonomy" id="363999"/>
    <lineage>
        <taxon>Eukaryota</taxon>
        <taxon>Fungi</taxon>
        <taxon>Dikarya</taxon>
        <taxon>Ascomycota</taxon>
        <taxon>Pezizomycotina</taxon>
        <taxon>Sordariomycetes</taxon>
        <taxon>Xylariomycetidae</taxon>
        <taxon>Xylariales</taxon>
        <taxon>Xylariaceae</taxon>
        <taxon>Xylaria</taxon>
    </lineage>
</organism>
<evidence type="ECO:0000313" key="1">
    <source>
        <dbReference type="EMBL" id="RWA12834.1"/>
    </source>
</evidence>
<protein>
    <submittedName>
        <fullName evidence="1">Uncharacterized protein</fullName>
    </submittedName>
</protein>
<proteinExistence type="predicted"/>
<keyword evidence="2" id="KW-1185">Reference proteome</keyword>
<dbReference type="Proteomes" id="UP000286045">
    <property type="component" value="Unassembled WGS sequence"/>
</dbReference>
<dbReference type="AlphaFoldDB" id="A0A439DEJ3"/>
<sequence>MFSVAADLPGDEHEPNLPVVKLIDFGRGTLDSEEVARRRLPDNPEEYASRKNLAAAAVTMMRLCSLSIIDRQNYHLLDRTVPYTWTDEAGTHTIFTIAPEILTANTVIDPTLRHVLVGTLAYPWESKPSLREVLAITEQAIARTSSDPGPMTEDARSLGIFESDHVIRGLVQHFLYDAA</sequence>
<dbReference type="EMBL" id="RYZI01000041">
    <property type="protein sequence ID" value="RWA12834.1"/>
    <property type="molecule type" value="Genomic_DNA"/>
</dbReference>
<evidence type="ECO:0000313" key="2">
    <source>
        <dbReference type="Proteomes" id="UP000286045"/>
    </source>
</evidence>
<accession>A0A439DEJ3</accession>
<comment type="caution">
    <text evidence="1">The sequence shown here is derived from an EMBL/GenBank/DDBJ whole genome shotgun (WGS) entry which is preliminary data.</text>
</comment>